<dbReference type="AlphaFoldDB" id="A0A8H4QKR5"/>
<keyword evidence="7" id="KW-1185">Reference proteome</keyword>
<keyword evidence="3" id="KW-0378">Hydrolase</keyword>
<dbReference type="Pfam" id="PF02902">
    <property type="entry name" value="Peptidase_C48"/>
    <property type="match status" value="1"/>
</dbReference>
<evidence type="ECO:0000256" key="3">
    <source>
        <dbReference type="ARBA" id="ARBA00022801"/>
    </source>
</evidence>
<name>A0A8H4QKR5_9AGAR</name>
<proteinExistence type="inferred from homology"/>
<dbReference type="GO" id="GO:0006508">
    <property type="term" value="P:proteolysis"/>
    <property type="evidence" value="ECO:0007669"/>
    <property type="project" value="UniProtKB-KW"/>
</dbReference>
<accession>A0A8H4QKR5</accession>
<comment type="similarity">
    <text evidence="1">Belongs to the peptidase C48 family.</text>
</comment>
<evidence type="ECO:0000313" key="6">
    <source>
        <dbReference type="EMBL" id="KAF4612920.1"/>
    </source>
</evidence>
<feature type="compositionally biased region" description="Pro residues" evidence="4">
    <location>
        <begin position="589"/>
        <end position="599"/>
    </location>
</feature>
<protein>
    <recommendedName>
        <fullName evidence="5">Ubiquitin-like protease family profile domain-containing protein</fullName>
    </recommendedName>
</protein>
<feature type="region of interest" description="Disordered" evidence="4">
    <location>
        <begin position="371"/>
        <end position="398"/>
    </location>
</feature>
<feature type="compositionally biased region" description="Basic and acidic residues" evidence="4">
    <location>
        <begin position="374"/>
        <end position="391"/>
    </location>
</feature>
<organism evidence="6 7">
    <name type="scientific">Agrocybe pediades</name>
    <dbReference type="NCBI Taxonomy" id="84607"/>
    <lineage>
        <taxon>Eukaryota</taxon>
        <taxon>Fungi</taxon>
        <taxon>Dikarya</taxon>
        <taxon>Basidiomycota</taxon>
        <taxon>Agaricomycotina</taxon>
        <taxon>Agaricomycetes</taxon>
        <taxon>Agaricomycetidae</taxon>
        <taxon>Agaricales</taxon>
        <taxon>Agaricineae</taxon>
        <taxon>Strophariaceae</taxon>
        <taxon>Agrocybe</taxon>
    </lineage>
</organism>
<dbReference type="InterPro" id="IPR003653">
    <property type="entry name" value="Peptidase_C48_C"/>
</dbReference>
<gene>
    <name evidence="6" type="ORF">D9613_010721</name>
</gene>
<dbReference type="EMBL" id="JAACJL010000046">
    <property type="protein sequence ID" value="KAF4612920.1"/>
    <property type="molecule type" value="Genomic_DNA"/>
</dbReference>
<evidence type="ECO:0000313" key="7">
    <source>
        <dbReference type="Proteomes" id="UP000521872"/>
    </source>
</evidence>
<dbReference type="Proteomes" id="UP000521872">
    <property type="component" value="Unassembled WGS sequence"/>
</dbReference>
<evidence type="ECO:0000256" key="4">
    <source>
        <dbReference type="SAM" id="MobiDB-lite"/>
    </source>
</evidence>
<dbReference type="PROSITE" id="PS50600">
    <property type="entry name" value="ULP_PROTEASE"/>
    <property type="match status" value="1"/>
</dbReference>
<evidence type="ECO:0000259" key="5">
    <source>
        <dbReference type="PROSITE" id="PS50600"/>
    </source>
</evidence>
<dbReference type="SUPFAM" id="SSF54001">
    <property type="entry name" value="Cysteine proteinases"/>
    <property type="match status" value="1"/>
</dbReference>
<reference evidence="6 7" key="1">
    <citation type="submission" date="2019-12" db="EMBL/GenBank/DDBJ databases">
        <authorList>
            <person name="Floudas D."/>
            <person name="Bentzer J."/>
            <person name="Ahren D."/>
            <person name="Johansson T."/>
            <person name="Persson P."/>
            <person name="Tunlid A."/>
        </authorList>
    </citation>
    <scope>NUCLEOTIDE SEQUENCE [LARGE SCALE GENOMIC DNA]</scope>
    <source>
        <strain evidence="6 7">CBS 102.39</strain>
    </source>
</reference>
<evidence type="ECO:0000256" key="1">
    <source>
        <dbReference type="ARBA" id="ARBA00005234"/>
    </source>
</evidence>
<feature type="compositionally biased region" description="Pro residues" evidence="4">
    <location>
        <begin position="497"/>
        <end position="513"/>
    </location>
</feature>
<feature type="region of interest" description="Disordered" evidence="4">
    <location>
        <begin position="561"/>
        <end position="603"/>
    </location>
</feature>
<dbReference type="Gene3D" id="3.40.395.10">
    <property type="entry name" value="Adenoviral Proteinase, Chain A"/>
    <property type="match status" value="1"/>
</dbReference>
<dbReference type="GO" id="GO:0019783">
    <property type="term" value="F:ubiquitin-like protein peptidase activity"/>
    <property type="evidence" value="ECO:0007669"/>
    <property type="project" value="UniProtKB-ARBA"/>
</dbReference>
<feature type="domain" description="Ubiquitin-like protease family profile" evidence="5">
    <location>
        <begin position="171"/>
        <end position="336"/>
    </location>
</feature>
<feature type="region of interest" description="Disordered" evidence="4">
    <location>
        <begin position="619"/>
        <end position="679"/>
    </location>
</feature>
<sequence>METLAEDLLSIPPDIQDHILPRRTLSVAEFLKFPLPSPTPRHTVTDVDLYLSSFHPTVTCTDKILDIPIPPTTVLLNLTKSVKTHDTNSILCPHTSELQEEQRLPLWIVDYWTQISAIQPVQQKWKCAAKNLQELENVEDKEHSGNRKTLSEIRDMLHWIGWAEKINGFPASISTVFLTPYFTKQWLTDEQENQMLHLLEKDVRADISNNYIEVLPTYFTESLTAAYQSPETYPTDPRKAWIRKKGHDLQSNSGILATLANINGNHWVAVVLDFRSAEIHYGDSMGGSIRKKLEDMLMWWTYQHTGRHFTTSYLPISRQKDGYSCGILSWSALATYVLPTQYTLMKTDQLTMERLKMFLVVTKHHISESVVADTEGRKKETTKEKGNRDKDDENDVAASSPSLASSLVLILLFCASPASTVPTCPRRLSAFVLFASPPSTRMYPLSSTRLRLPPRHLLFVSMPSPCTSHPPRLTIPISHPPHSALASPRPRLALLAPPSPPRFTSPYPPPPSSPHTLSSLPRLPIPTLTLLTSPSTFLSLDRCRKFPYWAISTNHRVSLFTSTTSSAPPPSLPPPSLVTTTLPHYHHPPSSPPPSPPAPSTYTVDTTVLRPLLSLHPPFAGHRYPPATPDVHHRHPPTLQCSLPPSLPPLPPLTRRSTPQACQPTNPPSPCGQLRQHPP</sequence>
<comment type="caution">
    <text evidence="6">The sequence shown here is derived from an EMBL/GenBank/DDBJ whole genome shotgun (WGS) entry which is preliminary data.</text>
</comment>
<keyword evidence="2" id="KW-0645">Protease</keyword>
<dbReference type="GO" id="GO:0008234">
    <property type="term" value="F:cysteine-type peptidase activity"/>
    <property type="evidence" value="ECO:0007669"/>
    <property type="project" value="InterPro"/>
</dbReference>
<evidence type="ECO:0000256" key="2">
    <source>
        <dbReference type="ARBA" id="ARBA00022670"/>
    </source>
</evidence>
<feature type="region of interest" description="Disordered" evidence="4">
    <location>
        <begin position="497"/>
        <end position="520"/>
    </location>
</feature>
<feature type="compositionally biased region" description="Pro residues" evidence="4">
    <location>
        <begin position="567"/>
        <end position="576"/>
    </location>
</feature>
<dbReference type="InterPro" id="IPR038765">
    <property type="entry name" value="Papain-like_cys_pep_sf"/>
</dbReference>